<evidence type="ECO:0000256" key="7">
    <source>
        <dbReference type="ARBA" id="ARBA00022741"/>
    </source>
</evidence>
<dbReference type="GO" id="GO:0070482">
    <property type="term" value="P:response to oxygen levels"/>
    <property type="evidence" value="ECO:0007669"/>
    <property type="project" value="TreeGrafter"/>
</dbReference>
<dbReference type="GO" id="GO:0005525">
    <property type="term" value="F:GTP binding"/>
    <property type="evidence" value="ECO:0007669"/>
    <property type="project" value="UniProtKB-KW"/>
</dbReference>
<dbReference type="SMART" id="SM00044">
    <property type="entry name" value="CYCc"/>
    <property type="match status" value="1"/>
</dbReference>
<dbReference type="InterPro" id="IPR042463">
    <property type="entry name" value="HNOB_dom_associated_sf"/>
</dbReference>
<gene>
    <name evidence="17" type="primary">GUCY1B3_2</name>
    <name evidence="17" type="ORF">OS493_026639</name>
</gene>
<dbReference type="Gene3D" id="3.30.70.1230">
    <property type="entry name" value="Nucleotide cyclase"/>
    <property type="match status" value="1"/>
</dbReference>
<comment type="function">
    <text evidence="12">Mediates responses to nitric oxide (NO) by catalyzing the biosynthesis of the signaling molecule cGMP.</text>
</comment>
<dbReference type="InterPro" id="IPR029787">
    <property type="entry name" value="Nucleotide_cyclase"/>
</dbReference>
<evidence type="ECO:0000256" key="6">
    <source>
        <dbReference type="ARBA" id="ARBA00022723"/>
    </source>
</evidence>
<dbReference type="InterPro" id="IPR024096">
    <property type="entry name" value="NO_sig/Golgi_transp_ligand-bd"/>
</dbReference>
<evidence type="ECO:0000256" key="12">
    <source>
        <dbReference type="ARBA" id="ARBA00037442"/>
    </source>
</evidence>
<evidence type="ECO:0000256" key="14">
    <source>
        <dbReference type="ARBA" id="ARBA00041698"/>
    </source>
</evidence>
<organism evidence="17 18">
    <name type="scientific">Desmophyllum pertusum</name>
    <dbReference type="NCBI Taxonomy" id="174260"/>
    <lineage>
        <taxon>Eukaryota</taxon>
        <taxon>Metazoa</taxon>
        <taxon>Cnidaria</taxon>
        <taxon>Anthozoa</taxon>
        <taxon>Hexacorallia</taxon>
        <taxon>Scleractinia</taxon>
        <taxon>Caryophylliina</taxon>
        <taxon>Caryophylliidae</taxon>
        <taxon>Desmophyllum</taxon>
    </lineage>
</organism>
<keyword evidence="11" id="KW-0141">cGMP biosynthesis</keyword>
<evidence type="ECO:0000256" key="15">
    <source>
        <dbReference type="ARBA" id="ARBA00043208"/>
    </source>
</evidence>
<evidence type="ECO:0000256" key="4">
    <source>
        <dbReference type="ARBA" id="ARBA00022490"/>
    </source>
</evidence>
<keyword evidence="7" id="KW-0547">Nucleotide-binding</keyword>
<evidence type="ECO:0000313" key="18">
    <source>
        <dbReference type="Proteomes" id="UP001163046"/>
    </source>
</evidence>
<dbReference type="GO" id="GO:0004383">
    <property type="term" value="F:guanylate cyclase activity"/>
    <property type="evidence" value="ECO:0007669"/>
    <property type="project" value="UniProtKB-EC"/>
</dbReference>
<evidence type="ECO:0000313" key="17">
    <source>
        <dbReference type="EMBL" id="KAJ7327760.1"/>
    </source>
</evidence>
<dbReference type="Pfam" id="PF00211">
    <property type="entry name" value="Guanylate_cyc"/>
    <property type="match status" value="1"/>
</dbReference>
<keyword evidence="5" id="KW-0349">Heme</keyword>
<keyword evidence="9" id="KW-0342">GTP-binding</keyword>
<comment type="caution">
    <text evidence="17">The sequence shown here is derived from an EMBL/GenBank/DDBJ whole genome shotgun (WGS) entry which is preliminary data.</text>
</comment>
<dbReference type="EC" id="4.6.1.2" evidence="3"/>
<keyword evidence="6" id="KW-0479">Metal-binding</keyword>
<dbReference type="GO" id="GO:0008074">
    <property type="term" value="C:guanylate cyclase complex, soluble"/>
    <property type="evidence" value="ECO:0007669"/>
    <property type="project" value="TreeGrafter"/>
</dbReference>
<dbReference type="FunFam" id="3.30.450.260:FF:000002">
    <property type="entry name" value="guanylate cyclase soluble subunit alpha-2"/>
    <property type="match status" value="1"/>
</dbReference>
<dbReference type="Pfam" id="PF07701">
    <property type="entry name" value="HNOBA"/>
    <property type="match status" value="1"/>
</dbReference>
<dbReference type="InterPro" id="IPR011644">
    <property type="entry name" value="Heme_NO-bd"/>
</dbReference>
<feature type="domain" description="Guanylate cyclase" evidence="16">
    <location>
        <begin position="314"/>
        <end position="422"/>
    </location>
</feature>
<dbReference type="GO" id="GO:0046872">
    <property type="term" value="F:metal ion binding"/>
    <property type="evidence" value="ECO:0007669"/>
    <property type="project" value="UniProtKB-KW"/>
</dbReference>
<evidence type="ECO:0000256" key="1">
    <source>
        <dbReference type="ARBA" id="ARBA00001971"/>
    </source>
</evidence>
<evidence type="ECO:0000256" key="8">
    <source>
        <dbReference type="ARBA" id="ARBA00023004"/>
    </source>
</evidence>
<evidence type="ECO:0000256" key="9">
    <source>
        <dbReference type="ARBA" id="ARBA00023134"/>
    </source>
</evidence>
<dbReference type="OrthoDB" id="6127067at2759"/>
<protein>
    <recommendedName>
        <fullName evidence="13">Guanylate cyclase soluble subunit beta-1</fullName>
        <ecNumber evidence="3">4.6.1.2</ecNumber>
    </recommendedName>
    <alternativeName>
        <fullName evidence="14">Guanylate cyclase soluble subunit beta-3</fullName>
    </alternativeName>
    <alternativeName>
        <fullName evidence="15">Soluble guanylate cyclase small subunit</fullName>
    </alternativeName>
</protein>
<dbReference type="CDD" id="cd07302">
    <property type="entry name" value="CHD"/>
    <property type="match status" value="1"/>
</dbReference>
<dbReference type="Gene3D" id="3.90.1520.10">
    <property type="entry name" value="H-NOX domain"/>
    <property type="match status" value="1"/>
</dbReference>
<keyword evidence="4" id="KW-0963">Cytoplasm</keyword>
<comment type="cofactor">
    <cofactor evidence="1">
        <name>heme</name>
        <dbReference type="ChEBI" id="CHEBI:30413"/>
    </cofactor>
</comment>
<name>A0A9X0CDP1_9CNID</name>
<evidence type="ECO:0000256" key="3">
    <source>
        <dbReference type="ARBA" id="ARBA00012202"/>
    </source>
</evidence>
<dbReference type="PROSITE" id="PS50125">
    <property type="entry name" value="GUANYLATE_CYCLASE_2"/>
    <property type="match status" value="1"/>
</dbReference>
<proteinExistence type="predicted"/>
<dbReference type="Pfam" id="PF07700">
    <property type="entry name" value="HNOB"/>
    <property type="match status" value="1"/>
</dbReference>
<dbReference type="InterPro" id="IPR001054">
    <property type="entry name" value="A/G_cyclase"/>
</dbReference>
<dbReference type="InterPro" id="IPR011645">
    <property type="entry name" value="HNOB_dom_associated"/>
</dbReference>
<keyword evidence="8" id="KW-0408">Iron</keyword>
<dbReference type="InterPro" id="IPR038158">
    <property type="entry name" value="H-NOX_domain_sf"/>
</dbReference>
<comment type="subcellular location">
    <subcellularLocation>
        <location evidence="2">Cytoplasm</location>
    </subcellularLocation>
</comment>
<dbReference type="PANTHER" id="PTHR45655:SF2">
    <property type="entry name" value="GUANYLATE CYCLASE SOLUBLE SUBUNIT BETA-1"/>
    <property type="match status" value="1"/>
</dbReference>
<dbReference type="PANTHER" id="PTHR45655">
    <property type="entry name" value="GUANYLATE CYCLASE SOLUBLE SUBUNIT BETA-2"/>
    <property type="match status" value="1"/>
</dbReference>
<dbReference type="GO" id="GO:0020037">
    <property type="term" value="F:heme binding"/>
    <property type="evidence" value="ECO:0007669"/>
    <property type="project" value="InterPro"/>
</dbReference>
<dbReference type="Gene3D" id="3.30.450.260">
    <property type="entry name" value="Haem NO binding associated domain"/>
    <property type="match status" value="1"/>
</dbReference>
<dbReference type="Gene3D" id="6.10.250.780">
    <property type="match status" value="1"/>
</dbReference>
<reference evidence="17" key="1">
    <citation type="submission" date="2023-01" db="EMBL/GenBank/DDBJ databases">
        <title>Genome assembly of the deep-sea coral Lophelia pertusa.</title>
        <authorList>
            <person name="Herrera S."/>
            <person name="Cordes E."/>
        </authorList>
    </citation>
    <scope>NUCLEOTIDE SEQUENCE</scope>
    <source>
        <strain evidence="17">USNM1676648</strain>
        <tissue evidence="17">Polyp</tissue>
    </source>
</reference>
<accession>A0A9X0CDP1</accession>
<dbReference type="EMBL" id="MU827800">
    <property type="protein sequence ID" value="KAJ7327760.1"/>
    <property type="molecule type" value="Genomic_DNA"/>
</dbReference>
<evidence type="ECO:0000256" key="5">
    <source>
        <dbReference type="ARBA" id="ARBA00022617"/>
    </source>
</evidence>
<dbReference type="SUPFAM" id="SSF55073">
    <property type="entry name" value="Nucleotide cyclase"/>
    <property type="match status" value="1"/>
</dbReference>
<evidence type="ECO:0000259" key="16">
    <source>
        <dbReference type="PROSITE" id="PS50125"/>
    </source>
</evidence>
<evidence type="ECO:0000256" key="11">
    <source>
        <dbReference type="ARBA" id="ARBA00023293"/>
    </source>
</evidence>
<evidence type="ECO:0000256" key="2">
    <source>
        <dbReference type="ARBA" id="ARBA00004496"/>
    </source>
</evidence>
<sequence length="508" mass="57895">MRAPCFRVSDREEDGALILHYYSTREGLEYIVIGLVRAIARKLLNTEISVEIIKKKLNPWEDVQFAIKEIHSPEIPLHCKQTACIRPVKDLDLLSSEPKISPATFCHIFPFHLMFGRDMEILQCGDSLSRVIKDINNPAPLTMLDVFELVRPRIEFTCEELLAHINTVFVLTTRPGCLQVANSTDANSMNYDSGKSLRLKGQILYLEECDNLLFLCSPSVGNLDDLRENNLYLSDIPVHDATRNLILLSEQFQEDHILTKELEILTDKLRQTHRDLAEKKELTDQLLYSILPPSVAQELRHKRPVQAEKFEMVTILFSGIVNFEKICQNSEPVEIVQLLNNIYTEFDILTDPQINDVYKVETVGDKYMAVSGLPERSTWHARSLCHVALDMIESVKEVKHKGGKIQLRIGVHSGEVVAGVVGHKTLGVPDNVCVSATTYRCLQKFVSRHPIFLFEKREAIQMKGRDEPMVTYILNWHPRYPREAPVTRRPQQASLFGGLTFGRTKGPL</sequence>
<dbReference type="AlphaFoldDB" id="A0A9X0CDP1"/>
<evidence type="ECO:0000256" key="13">
    <source>
        <dbReference type="ARBA" id="ARBA00039698"/>
    </source>
</evidence>
<dbReference type="GO" id="GO:0019934">
    <property type="term" value="P:cGMP-mediated signaling"/>
    <property type="evidence" value="ECO:0007669"/>
    <property type="project" value="TreeGrafter"/>
</dbReference>
<keyword evidence="18" id="KW-1185">Reference proteome</keyword>
<evidence type="ECO:0000256" key="10">
    <source>
        <dbReference type="ARBA" id="ARBA00023239"/>
    </source>
</evidence>
<keyword evidence="10 17" id="KW-0456">Lyase</keyword>
<dbReference type="SUPFAM" id="SSF111126">
    <property type="entry name" value="Ligand-binding domain in the NO signalling and Golgi transport"/>
    <property type="match status" value="1"/>
</dbReference>
<dbReference type="Proteomes" id="UP001163046">
    <property type="component" value="Unassembled WGS sequence"/>
</dbReference>